<evidence type="ECO:0000256" key="9">
    <source>
        <dbReference type="ARBA" id="ARBA00023204"/>
    </source>
</evidence>
<evidence type="ECO:0000256" key="4">
    <source>
        <dbReference type="ARBA" id="ARBA00022763"/>
    </source>
</evidence>
<dbReference type="OrthoDB" id="9800977at2"/>
<dbReference type="EC" id="4.2.99.18" evidence="12"/>
<comment type="cofactor">
    <cofactor evidence="12">
        <name>[4Fe-4S] cluster</name>
        <dbReference type="ChEBI" id="CHEBI:49883"/>
    </cofactor>
    <text evidence="12">Binds 1 [4Fe-4S] cluster.</text>
</comment>
<dbReference type="EMBL" id="SJPP01000001">
    <property type="protein sequence ID" value="TWU12379.1"/>
    <property type="molecule type" value="Genomic_DNA"/>
</dbReference>
<evidence type="ECO:0000313" key="14">
    <source>
        <dbReference type="EMBL" id="TWU12379.1"/>
    </source>
</evidence>
<dbReference type="InterPro" id="IPR000445">
    <property type="entry name" value="HhH_motif"/>
</dbReference>
<dbReference type="CDD" id="cd00056">
    <property type="entry name" value="ENDO3c"/>
    <property type="match status" value="1"/>
</dbReference>
<comment type="caution">
    <text evidence="14">The sequence shown here is derived from an EMBL/GenBank/DDBJ whole genome shotgun (WGS) entry which is preliminary data.</text>
</comment>
<keyword evidence="5 12" id="KW-0378">Hydrolase</keyword>
<dbReference type="GO" id="GO:0051539">
    <property type="term" value="F:4 iron, 4 sulfur cluster binding"/>
    <property type="evidence" value="ECO:0007669"/>
    <property type="project" value="UniProtKB-UniRule"/>
</dbReference>
<dbReference type="FunFam" id="1.10.340.30:FF:000001">
    <property type="entry name" value="Endonuclease III"/>
    <property type="match status" value="1"/>
</dbReference>
<dbReference type="PROSITE" id="PS01155">
    <property type="entry name" value="ENDONUCLEASE_III_2"/>
    <property type="match status" value="1"/>
</dbReference>
<keyword evidence="15" id="KW-1185">Reference proteome</keyword>
<comment type="similarity">
    <text evidence="1 12">Belongs to the Nth/MutY family.</text>
</comment>
<keyword evidence="11 12" id="KW-0326">Glycosidase</keyword>
<dbReference type="GO" id="GO:0019104">
    <property type="term" value="F:DNA N-glycosylase activity"/>
    <property type="evidence" value="ECO:0007669"/>
    <property type="project" value="UniProtKB-UniRule"/>
</dbReference>
<evidence type="ECO:0000313" key="15">
    <source>
        <dbReference type="Proteomes" id="UP000320735"/>
    </source>
</evidence>
<feature type="domain" description="HhH-GPD" evidence="13">
    <location>
        <begin position="49"/>
        <end position="197"/>
    </location>
</feature>
<keyword evidence="10 12" id="KW-0456">Lyase</keyword>
<dbReference type="Pfam" id="PF00730">
    <property type="entry name" value="HhH-GPD"/>
    <property type="match status" value="1"/>
</dbReference>
<keyword evidence="7 12" id="KW-0411">Iron-sulfur</keyword>
<evidence type="ECO:0000256" key="6">
    <source>
        <dbReference type="ARBA" id="ARBA00023004"/>
    </source>
</evidence>
<keyword evidence="6 12" id="KW-0408">Iron</keyword>
<sequence length="224" mass="24811">MPKSESTGSDVARKQQGRKILRALKKKYPVAECSLKHDNSFQLLVAVILSAQCTDARVNMVVPKLFDKFPTPEALAGASQKQVEKIIHSLGFFRAKATNLRGMAKALVEEHDGEVPQTLEELTALPGVGRKTANVVLGNAFDIPSGFVVDTHVKRISRLLGLTKKTNPDQIERDLTRLLPKSSWIETPHRLIFLGREICIARRPQCPECPLLKCCDRTGLPPLN</sequence>
<dbReference type="HAMAP" id="MF_00942">
    <property type="entry name" value="Nth"/>
    <property type="match status" value="1"/>
</dbReference>
<evidence type="ECO:0000256" key="11">
    <source>
        <dbReference type="ARBA" id="ARBA00023295"/>
    </source>
</evidence>
<dbReference type="Pfam" id="PF00633">
    <property type="entry name" value="HHH"/>
    <property type="match status" value="1"/>
</dbReference>
<dbReference type="AlphaFoldDB" id="A0A5C6BMP9"/>
<keyword evidence="8 12" id="KW-0238">DNA-binding</keyword>
<dbReference type="GO" id="GO:0003677">
    <property type="term" value="F:DNA binding"/>
    <property type="evidence" value="ECO:0007669"/>
    <property type="project" value="UniProtKB-UniRule"/>
</dbReference>
<evidence type="ECO:0000256" key="12">
    <source>
        <dbReference type="HAMAP-Rule" id="MF_00942"/>
    </source>
</evidence>
<evidence type="ECO:0000256" key="8">
    <source>
        <dbReference type="ARBA" id="ARBA00023125"/>
    </source>
</evidence>
<dbReference type="PANTHER" id="PTHR10359:SF18">
    <property type="entry name" value="ENDONUCLEASE III"/>
    <property type="match status" value="1"/>
</dbReference>
<dbReference type="Proteomes" id="UP000320735">
    <property type="component" value="Unassembled WGS sequence"/>
</dbReference>
<dbReference type="InterPro" id="IPR003265">
    <property type="entry name" value="HhH-GPD_domain"/>
</dbReference>
<dbReference type="GO" id="GO:0006285">
    <property type="term" value="P:base-excision repair, AP site formation"/>
    <property type="evidence" value="ECO:0007669"/>
    <property type="project" value="TreeGrafter"/>
</dbReference>
<dbReference type="SUPFAM" id="SSF48150">
    <property type="entry name" value="DNA-glycosylase"/>
    <property type="match status" value="1"/>
</dbReference>
<dbReference type="PIRSF" id="PIRSF001435">
    <property type="entry name" value="Nth"/>
    <property type="match status" value="1"/>
</dbReference>
<protein>
    <recommendedName>
        <fullName evidence="12">Endonuclease III</fullName>
        <ecNumber evidence="12">4.2.99.18</ecNumber>
    </recommendedName>
    <alternativeName>
        <fullName evidence="12">DNA-(apurinic or apyrimidinic site) lyase</fullName>
    </alternativeName>
</protein>
<comment type="function">
    <text evidence="12">DNA repair enzyme that has both DNA N-glycosylase activity and AP-lyase activity. The DNA N-glycosylase activity releases various damaged pyrimidines from DNA by cleaving the N-glycosidic bond, leaving an AP (apurinic/apyrimidinic) site. The AP-lyase activity cleaves the phosphodiester bond 3' to the AP site by a beta-elimination, leaving a 3'-terminal unsaturated sugar and a product with a terminal 5'-phosphate.</text>
</comment>
<evidence type="ECO:0000256" key="10">
    <source>
        <dbReference type="ARBA" id="ARBA00023239"/>
    </source>
</evidence>
<proteinExistence type="inferred from homology"/>
<dbReference type="InterPro" id="IPR011257">
    <property type="entry name" value="DNA_glycosylase"/>
</dbReference>
<evidence type="ECO:0000256" key="1">
    <source>
        <dbReference type="ARBA" id="ARBA00008343"/>
    </source>
</evidence>
<evidence type="ECO:0000256" key="3">
    <source>
        <dbReference type="ARBA" id="ARBA00022723"/>
    </source>
</evidence>
<dbReference type="InterPro" id="IPR005759">
    <property type="entry name" value="Nth"/>
</dbReference>
<feature type="binding site" evidence="12">
    <location>
        <position position="199"/>
    </location>
    <ligand>
        <name>[4Fe-4S] cluster</name>
        <dbReference type="ChEBI" id="CHEBI:49883"/>
    </ligand>
</feature>
<organism evidence="14 15">
    <name type="scientific">Symmachiella macrocystis</name>
    <dbReference type="NCBI Taxonomy" id="2527985"/>
    <lineage>
        <taxon>Bacteria</taxon>
        <taxon>Pseudomonadati</taxon>
        <taxon>Planctomycetota</taxon>
        <taxon>Planctomycetia</taxon>
        <taxon>Planctomycetales</taxon>
        <taxon>Planctomycetaceae</taxon>
        <taxon>Symmachiella</taxon>
    </lineage>
</organism>
<dbReference type="FunFam" id="1.10.1670.10:FF:000001">
    <property type="entry name" value="Endonuclease III"/>
    <property type="match status" value="1"/>
</dbReference>
<feature type="binding site" evidence="12">
    <location>
        <position position="206"/>
    </location>
    <ligand>
        <name>[4Fe-4S] cluster</name>
        <dbReference type="ChEBI" id="CHEBI:49883"/>
    </ligand>
</feature>
<evidence type="ECO:0000259" key="13">
    <source>
        <dbReference type="SMART" id="SM00478"/>
    </source>
</evidence>
<keyword evidence="2 12" id="KW-0004">4Fe-4S</keyword>
<dbReference type="InterPro" id="IPR004036">
    <property type="entry name" value="Endonuclease-III-like_CS2"/>
</dbReference>
<dbReference type="PANTHER" id="PTHR10359">
    <property type="entry name" value="A/G-SPECIFIC ADENINE GLYCOSYLASE/ENDONUCLEASE III"/>
    <property type="match status" value="1"/>
</dbReference>
<dbReference type="Gene3D" id="1.10.1670.10">
    <property type="entry name" value="Helix-hairpin-Helix base-excision DNA repair enzymes (C-terminal)"/>
    <property type="match status" value="1"/>
</dbReference>
<dbReference type="NCBIfam" id="TIGR01083">
    <property type="entry name" value="nth"/>
    <property type="match status" value="1"/>
</dbReference>
<gene>
    <name evidence="14" type="primary">pdg</name>
    <name evidence="12" type="synonym">nth</name>
    <name evidence="14" type="ORF">CA54_12030</name>
</gene>
<feature type="binding site" evidence="12">
    <location>
        <position position="209"/>
    </location>
    <ligand>
        <name>[4Fe-4S] cluster</name>
        <dbReference type="ChEBI" id="CHEBI:49883"/>
    </ligand>
</feature>
<dbReference type="GO" id="GO:0046872">
    <property type="term" value="F:metal ion binding"/>
    <property type="evidence" value="ECO:0007669"/>
    <property type="project" value="UniProtKB-KW"/>
</dbReference>
<keyword evidence="3 12" id="KW-0479">Metal-binding</keyword>
<name>A0A5C6BMP9_9PLAN</name>
<feature type="binding site" evidence="12">
    <location>
        <position position="215"/>
    </location>
    <ligand>
        <name>[4Fe-4S] cluster</name>
        <dbReference type="ChEBI" id="CHEBI:49883"/>
    </ligand>
</feature>
<accession>A0A5C6BMP9</accession>
<evidence type="ECO:0000256" key="2">
    <source>
        <dbReference type="ARBA" id="ARBA00022485"/>
    </source>
</evidence>
<dbReference type="SMART" id="SM00478">
    <property type="entry name" value="ENDO3c"/>
    <property type="match status" value="1"/>
</dbReference>
<dbReference type="RefSeq" id="WP_146369860.1">
    <property type="nucleotide sequence ID" value="NZ_SJPP01000001.1"/>
</dbReference>
<evidence type="ECO:0000256" key="5">
    <source>
        <dbReference type="ARBA" id="ARBA00022801"/>
    </source>
</evidence>
<dbReference type="GO" id="GO:0140078">
    <property type="term" value="F:class I DNA-(apurinic or apyrimidinic site) endonuclease activity"/>
    <property type="evidence" value="ECO:0007669"/>
    <property type="project" value="UniProtKB-EC"/>
</dbReference>
<reference evidence="14 15" key="1">
    <citation type="submission" date="2019-02" db="EMBL/GenBank/DDBJ databases">
        <title>Deep-cultivation of Planctomycetes and their phenomic and genomic characterization uncovers novel biology.</title>
        <authorList>
            <person name="Wiegand S."/>
            <person name="Jogler M."/>
            <person name="Boedeker C."/>
            <person name="Pinto D."/>
            <person name="Vollmers J."/>
            <person name="Rivas-Marin E."/>
            <person name="Kohn T."/>
            <person name="Peeters S.H."/>
            <person name="Heuer A."/>
            <person name="Rast P."/>
            <person name="Oberbeckmann S."/>
            <person name="Bunk B."/>
            <person name="Jeske O."/>
            <person name="Meyerdierks A."/>
            <person name="Storesund J.E."/>
            <person name="Kallscheuer N."/>
            <person name="Luecker S."/>
            <person name="Lage O.M."/>
            <person name="Pohl T."/>
            <person name="Merkel B.J."/>
            <person name="Hornburger P."/>
            <person name="Mueller R.-W."/>
            <person name="Bruemmer F."/>
            <person name="Labrenz M."/>
            <person name="Spormann A.M."/>
            <person name="Op Den Camp H."/>
            <person name="Overmann J."/>
            <person name="Amann R."/>
            <person name="Jetten M.S.M."/>
            <person name="Mascher T."/>
            <person name="Medema M.H."/>
            <person name="Devos D.P."/>
            <person name="Kaster A.-K."/>
            <person name="Ovreas L."/>
            <person name="Rohde M."/>
            <person name="Galperin M.Y."/>
            <person name="Jogler C."/>
        </authorList>
    </citation>
    <scope>NUCLEOTIDE SEQUENCE [LARGE SCALE GENOMIC DNA]</scope>
    <source>
        <strain evidence="14 15">CA54</strain>
    </source>
</reference>
<dbReference type="Gene3D" id="1.10.340.30">
    <property type="entry name" value="Hypothetical protein, domain 2"/>
    <property type="match status" value="1"/>
</dbReference>
<comment type="catalytic activity">
    <reaction evidence="12">
        <text>2'-deoxyribonucleotide-(2'-deoxyribose 5'-phosphate)-2'-deoxyribonucleotide-DNA = a 3'-end 2'-deoxyribonucleotide-(2,3-dehydro-2,3-deoxyribose 5'-phosphate)-DNA + a 5'-end 5'-phospho-2'-deoxyribonucleoside-DNA + H(+)</text>
        <dbReference type="Rhea" id="RHEA:66592"/>
        <dbReference type="Rhea" id="RHEA-COMP:13180"/>
        <dbReference type="Rhea" id="RHEA-COMP:16897"/>
        <dbReference type="Rhea" id="RHEA-COMP:17067"/>
        <dbReference type="ChEBI" id="CHEBI:15378"/>
        <dbReference type="ChEBI" id="CHEBI:136412"/>
        <dbReference type="ChEBI" id="CHEBI:157695"/>
        <dbReference type="ChEBI" id="CHEBI:167181"/>
        <dbReference type="EC" id="4.2.99.18"/>
    </reaction>
</comment>
<dbReference type="InterPro" id="IPR023170">
    <property type="entry name" value="HhH_base_excis_C"/>
</dbReference>
<keyword evidence="4 12" id="KW-0227">DNA damage</keyword>
<evidence type="ECO:0000256" key="7">
    <source>
        <dbReference type="ARBA" id="ARBA00023014"/>
    </source>
</evidence>
<keyword evidence="9 12" id="KW-0234">DNA repair</keyword>